<reference evidence="3 4" key="1">
    <citation type="journal article" date="2024" name="G3 (Bethesda)">
        <title>Genome assembly of Hibiscus sabdariffa L. provides insights into metabolisms of medicinal natural products.</title>
        <authorList>
            <person name="Kim T."/>
        </authorList>
    </citation>
    <scope>NUCLEOTIDE SEQUENCE [LARGE SCALE GENOMIC DNA]</scope>
    <source>
        <strain evidence="3">TK-2024</strain>
        <tissue evidence="3">Old leaves</tissue>
    </source>
</reference>
<organism evidence="3 4">
    <name type="scientific">Hibiscus sabdariffa</name>
    <name type="common">roselle</name>
    <dbReference type="NCBI Taxonomy" id="183260"/>
    <lineage>
        <taxon>Eukaryota</taxon>
        <taxon>Viridiplantae</taxon>
        <taxon>Streptophyta</taxon>
        <taxon>Embryophyta</taxon>
        <taxon>Tracheophyta</taxon>
        <taxon>Spermatophyta</taxon>
        <taxon>Magnoliopsida</taxon>
        <taxon>eudicotyledons</taxon>
        <taxon>Gunneridae</taxon>
        <taxon>Pentapetalae</taxon>
        <taxon>rosids</taxon>
        <taxon>malvids</taxon>
        <taxon>Malvales</taxon>
        <taxon>Malvaceae</taxon>
        <taxon>Malvoideae</taxon>
        <taxon>Hibiscus</taxon>
    </lineage>
</organism>
<feature type="chain" id="PRO_5046617082" evidence="2">
    <location>
        <begin position="26"/>
        <end position="146"/>
    </location>
</feature>
<evidence type="ECO:0000256" key="1">
    <source>
        <dbReference type="SAM" id="MobiDB-lite"/>
    </source>
</evidence>
<evidence type="ECO:0000313" key="4">
    <source>
        <dbReference type="Proteomes" id="UP001396334"/>
    </source>
</evidence>
<comment type="caution">
    <text evidence="3">The sequence shown here is derived from an EMBL/GenBank/DDBJ whole genome shotgun (WGS) entry which is preliminary data.</text>
</comment>
<dbReference type="Proteomes" id="UP001396334">
    <property type="component" value="Unassembled WGS sequence"/>
</dbReference>
<accession>A0ABR2RFM3</accession>
<keyword evidence="2" id="KW-0732">Signal</keyword>
<sequence>MNKSIERALTLFLLGLIILSHQIRPLVCQAKQSNEEKPSMLQLLSNTLWSLKKPHKSYWEKTKAIVHEFQLHFTPPTLEGTGTGTGPAEAAGAGEKVKAAVKDIIGTSEAVAKETAKSAAEAVHKTAEKIKGSAPVSGKQESRDEL</sequence>
<feature type="signal peptide" evidence="2">
    <location>
        <begin position="1"/>
        <end position="25"/>
    </location>
</feature>
<feature type="region of interest" description="Disordered" evidence="1">
    <location>
        <begin position="127"/>
        <end position="146"/>
    </location>
</feature>
<dbReference type="PANTHER" id="PTHR35463:SF10">
    <property type="entry name" value="TRANSMEMBRANE PROTEIN"/>
    <property type="match status" value="1"/>
</dbReference>
<proteinExistence type="predicted"/>
<evidence type="ECO:0000256" key="2">
    <source>
        <dbReference type="SAM" id="SignalP"/>
    </source>
</evidence>
<gene>
    <name evidence="3" type="ORF">V6N11_039826</name>
</gene>
<dbReference type="EMBL" id="JBBPBN010000022">
    <property type="protein sequence ID" value="KAK9011743.1"/>
    <property type="molecule type" value="Genomic_DNA"/>
</dbReference>
<name>A0ABR2RFM3_9ROSI</name>
<protein>
    <submittedName>
        <fullName evidence="3">Uncharacterized protein</fullName>
    </submittedName>
</protein>
<evidence type="ECO:0000313" key="3">
    <source>
        <dbReference type="EMBL" id="KAK9011743.1"/>
    </source>
</evidence>
<dbReference type="PANTHER" id="PTHR35463">
    <property type="entry name" value="TRANSMEMBRANE PROTEIN"/>
    <property type="match status" value="1"/>
</dbReference>
<keyword evidence="4" id="KW-1185">Reference proteome</keyword>